<feature type="chain" id="PRO_5041036368" evidence="1">
    <location>
        <begin position="19"/>
        <end position="100"/>
    </location>
</feature>
<organism evidence="2">
    <name type="scientific">Echinococcus granulosus</name>
    <name type="common">Hydatid tapeworm</name>
    <dbReference type="NCBI Taxonomy" id="6210"/>
    <lineage>
        <taxon>Eukaryota</taxon>
        <taxon>Metazoa</taxon>
        <taxon>Spiralia</taxon>
        <taxon>Lophotrochozoa</taxon>
        <taxon>Platyhelminthes</taxon>
        <taxon>Cestoda</taxon>
        <taxon>Eucestoda</taxon>
        <taxon>Cyclophyllidea</taxon>
        <taxon>Taeniidae</taxon>
        <taxon>Echinococcus</taxon>
        <taxon>Echinococcus granulosus group</taxon>
    </lineage>
</organism>
<evidence type="ECO:0000256" key="1">
    <source>
        <dbReference type="SAM" id="SignalP"/>
    </source>
</evidence>
<accession>A0A068WRC7</accession>
<evidence type="ECO:0000313" key="3">
    <source>
        <dbReference type="Proteomes" id="UP000492820"/>
    </source>
</evidence>
<dbReference type="AlphaFoldDB" id="A0A068WRC7"/>
<name>A0A068WRC7_ECHGR</name>
<sequence>MLHVLSVLFVVLVSYLKTEEVVSGNGFFSFINLSQHLSLTVSWVMPASIAAESKLWYPTAAASVERDSQISSPLPLIPLVIVIRLGGWGAWIKGSGGLET</sequence>
<proteinExistence type="predicted"/>
<dbReference type="Proteomes" id="UP000492820">
    <property type="component" value="Unassembled WGS sequence"/>
</dbReference>
<evidence type="ECO:0000313" key="2">
    <source>
        <dbReference type="EMBL" id="CDS22698.1"/>
    </source>
</evidence>
<reference evidence="2" key="2">
    <citation type="submission" date="2014-06" db="EMBL/GenBank/DDBJ databases">
        <authorList>
            <person name="Aslett M."/>
        </authorList>
    </citation>
    <scope>NUCLEOTIDE SEQUENCE</scope>
</reference>
<keyword evidence="1" id="KW-0732">Signal</keyword>
<dbReference type="EMBL" id="LK028587">
    <property type="protein sequence ID" value="CDS22698.1"/>
    <property type="molecule type" value="Genomic_DNA"/>
</dbReference>
<gene>
    <name evidence="2" type="ORF">EgrG_002032600</name>
</gene>
<reference evidence="4" key="3">
    <citation type="submission" date="2020-10" db="UniProtKB">
        <authorList>
            <consortium name="WormBaseParasite"/>
        </authorList>
    </citation>
    <scope>IDENTIFICATION</scope>
</reference>
<dbReference type="WBParaSite" id="EgrG_002032600">
    <property type="protein sequence ID" value="EgrG_002032600"/>
    <property type="gene ID" value="EgrG_002032600"/>
</dbReference>
<reference evidence="2 3" key="1">
    <citation type="journal article" date="2013" name="Nature">
        <title>The genomes of four tapeworm species reveal adaptations to parasitism.</title>
        <authorList>
            <person name="Tsai I.J."/>
            <person name="Zarowiecki M."/>
            <person name="Holroyd N."/>
            <person name="Garciarrubio A."/>
            <person name="Sanchez-Flores A."/>
            <person name="Brooks K.L."/>
            <person name="Tracey A."/>
            <person name="Bobes R.J."/>
            <person name="Fragoso G."/>
            <person name="Sciutto E."/>
            <person name="Aslett M."/>
            <person name="Beasley H."/>
            <person name="Bennett H.M."/>
            <person name="Cai J."/>
            <person name="Camicia F."/>
            <person name="Clark R."/>
            <person name="Cucher M."/>
            <person name="De Silva N."/>
            <person name="Day T.A."/>
            <person name="Deplazes P."/>
            <person name="Estrada K."/>
            <person name="Fernandez C."/>
            <person name="Holland P.W."/>
            <person name="Hou J."/>
            <person name="Hu S."/>
            <person name="Huckvale T."/>
            <person name="Hung S.S."/>
            <person name="Kamenetzky L."/>
            <person name="Keane J.A."/>
            <person name="Kiss F."/>
            <person name="Koziol U."/>
            <person name="Lambert O."/>
            <person name="Liu K."/>
            <person name="Luo X."/>
            <person name="Luo Y."/>
            <person name="Macchiaroli N."/>
            <person name="Nichol S."/>
            <person name="Paps J."/>
            <person name="Parkinson J."/>
            <person name="Pouchkina-Stantcheva N."/>
            <person name="Riddiford N."/>
            <person name="Rosenzvit M."/>
            <person name="Salinas G."/>
            <person name="Wasmuth J.D."/>
            <person name="Zamanian M."/>
            <person name="Zheng Y."/>
            <person name="Cai X."/>
            <person name="Soberon X."/>
            <person name="Olson P.D."/>
            <person name="Laclette J.P."/>
            <person name="Brehm K."/>
            <person name="Berriman M."/>
            <person name="Garciarrubio A."/>
            <person name="Bobes R.J."/>
            <person name="Fragoso G."/>
            <person name="Sanchez-Flores A."/>
            <person name="Estrada K."/>
            <person name="Cevallos M.A."/>
            <person name="Morett E."/>
            <person name="Gonzalez V."/>
            <person name="Portillo T."/>
            <person name="Ochoa-Leyva A."/>
            <person name="Jose M.V."/>
            <person name="Sciutto E."/>
            <person name="Landa A."/>
            <person name="Jimenez L."/>
            <person name="Valdes V."/>
            <person name="Carrero J.C."/>
            <person name="Larralde C."/>
            <person name="Morales-Montor J."/>
            <person name="Limon-Lason J."/>
            <person name="Soberon X."/>
            <person name="Laclette J.P."/>
        </authorList>
    </citation>
    <scope>NUCLEOTIDE SEQUENCE [LARGE SCALE GENOMIC DNA]</scope>
</reference>
<feature type="signal peptide" evidence="1">
    <location>
        <begin position="1"/>
        <end position="18"/>
    </location>
</feature>
<protein>
    <submittedName>
        <fullName evidence="4">Secreted protein</fullName>
    </submittedName>
</protein>
<evidence type="ECO:0000313" key="4">
    <source>
        <dbReference type="WBParaSite" id="EgrG_002032600"/>
    </source>
</evidence>